<sequence length="290" mass="33734">MLCPLVLCVPWCYEQNHQKSYTSVREKANPPESCSVPWCYALVLCVLGYSAHRNLCNMADSLPETAWKRLDRSVKSSPDKVERAKRANEKEKIVQVNGYKNQRLTGESYAEFEYRPTACTQRYRMIVVRKDIDVTTGQLLLRSEQRYFFYITNESASEVSAREVIRASNQRCDQENTISQLKGCGALNAPLNDLVSNMAYMLFASLSWTLKIWSGLLIRVQGNESQKRVRRQARNRILRMEYWTYLNSLMLLPAQVIRSSRQRVFRLLTYRPSVDLLMTMHDHISLPLRC</sequence>
<organism evidence="1 2">
    <name type="scientific">Novipirellula aureliae</name>
    <dbReference type="NCBI Taxonomy" id="2527966"/>
    <lineage>
        <taxon>Bacteria</taxon>
        <taxon>Pseudomonadati</taxon>
        <taxon>Planctomycetota</taxon>
        <taxon>Planctomycetia</taxon>
        <taxon>Pirellulales</taxon>
        <taxon>Pirellulaceae</taxon>
        <taxon>Novipirellula</taxon>
    </lineage>
</organism>
<name>A0A5C6DMA1_9BACT</name>
<evidence type="ECO:0000313" key="1">
    <source>
        <dbReference type="EMBL" id="TWU37928.1"/>
    </source>
</evidence>
<protein>
    <submittedName>
        <fullName evidence="1">Uncharacterized protein</fullName>
    </submittedName>
</protein>
<comment type="caution">
    <text evidence="1">The sequence shown here is derived from an EMBL/GenBank/DDBJ whole genome shotgun (WGS) entry which is preliminary data.</text>
</comment>
<dbReference type="AlphaFoldDB" id="A0A5C6DMA1"/>
<dbReference type="EMBL" id="SJPY01000007">
    <property type="protein sequence ID" value="TWU37928.1"/>
    <property type="molecule type" value="Genomic_DNA"/>
</dbReference>
<proteinExistence type="predicted"/>
<accession>A0A5C6DMA1</accession>
<dbReference type="Proteomes" id="UP000315471">
    <property type="component" value="Unassembled WGS sequence"/>
</dbReference>
<keyword evidence="2" id="KW-1185">Reference proteome</keyword>
<evidence type="ECO:0000313" key="2">
    <source>
        <dbReference type="Proteomes" id="UP000315471"/>
    </source>
</evidence>
<dbReference type="OrthoDB" id="238921at2"/>
<gene>
    <name evidence="1" type="ORF">Q31b_47170</name>
</gene>
<reference evidence="1 2" key="1">
    <citation type="submission" date="2019-02" db="EMBL/GenBank/DDBJ databases">
        <title>Deep-cultivation of Planctomycetes and their phenomic and genomic characterization uncovers novel biology.</title>
        <authorList>
            <person name="Wiegand S."/>
            <person name="Jogler M."/>
            <person name="Boedeker C."/>
            <person name="Pinto D."/>
            <person name="Vollmers J."/>
            <person name="Rivas-Marin E."/>
            <person name="Kohn T."/>
            <person name="Peeters S.H."/>
            <person name="Heuer A."/>
            <person name="Rast P."/>
            <person name="Oberbeckmann S."/>
            <person name="Bunk B."/>
            <person name="Jeske O."/>
            <person name="Meyerdierks A."/>
            <person name="Storesund J.E."/>
            <person name="Kallscheuer N."/>
            <person name="Luecker S."/>
            <person name="Lage O.M."/>
            <person name="Pohl T."/>
            <person name="Merkel B.J."/>
            <person name="Hornburger P."/>
            <person name="Mueller R.-W."/>
            <person name="Bruemmer F."/>
            <person name="Labrenz M."/>
            <person name="Spormann A.M."/>
            <person name="Op Den Camp H."/>
            <person name="Overmann J."/>
            <person name="Amann R."/>
            <person name="Jetten M.S.M."/>
            <person name="Mascher T."/>
            <person name="Medema M.H."/>
            <person name="Devos D.P."/>
            <person name="Kaster A.-K."/>
            <person name="Ovreas L."/>
            <person name="Rohde M."/>
            <person name="Galperin M.Y."/>
            <person name="Jogler C."/>
        </authorList>
    </citation>
    <scope>NUCLEOTIDE SEQUENCE [LARGE SCALE GENOMIC DNA]</scope>
    <source>
        <strain evidence="1 2">Q31b</strain>
    </source>
</reference>